<evidence type="ECO:0000313" key="3">
    <source>
        <dbReference type="Proteomes" id="UP000015354"/>
    </source>
</evidence>
<dbReference type="OrthoDB" id="278097at2759"/>
<dbReference type="InterPro" id="IPR015943">
    <property type="entry name" value="WD40/YVTN_repeat-like_dom_sf"/>
</dbReference>
<feature type="region of interest" description="Disordered" evidence="1">
    <location>
        <begin position="432"/>
        <end position="452"/>
    </location>
</feature>
<feature type="region of interest" description="Disordered" evidence="1">
    <location>
        <begin position="685"/>
        <end position="721"/>
    </location>
</feature>
<feature type="non-terminal residue" evidence="2">
    <location>
        <position position="721"/>
    </location>
</feature>
<dbReference type="Proteomes" id="UP000015354">
    <property type="component" value="Unassembled WGS sequence"/>
</dbReference>
<dbReference type="AlphaFoldDB" id="S9U6B8"/>
<dbReference type="EMBL" id="ATMH01007160">
    <property type="protein sequence ID" value="EPY24478.1"/>
    <property type="molecule type" value="Genomic_DNA"/>
</dbReference>
<sequence>MLNVTSVDVNARACCSWLDEVWVAKQQGGLQIFNSTTNEKIKDVNVSADDGNNVQLGALIPVLGEIWATTLDGKLLVISATSHTIVATLRLPGEEKKAALTALYFNGYMVLVASETGRVFMLHPVSKKQVGVLTAHAPCTAVTTFYSFILTGDRDGRLYLWDGISGVCLAEHDKSKSEVLHLFHELTTGTIWVARKNGNLDLYTVSADQIALVARAPALGRVTGLVSVSGNIMVSTFEKKLFVLCARTGNILKELRNVHSGFLHGITKVQQQEKAVLWTFANDTDVKVWEAEGAFVPAYIAPRKSPYEVAQMAARQPLAQISENAALGVKVQQAKRKAVDVAGDLRAAREEAQEMRLRLLRVDEKSRVDKEELLKLQARVNELVEEQRTTQRNFTDEQQKNVSAVHERTALQSEVSTLKEDLSKARTDAYNKMEEASRKSQEVSEAKTEKSQMEMRLQDAEVKLATVQAENARLCRAMGSISISQCADKDVQNQILSDSAKVCDEAERLRRVNRMMSSAISSMVYTIRQKEEEERDMTALLNAFRRRVADRIADPHLAALLIATMVRHPARFELECDDVTKAQLLDRNGPFIQFIHSLRDTDAEAYDKLMLYLQQSSKGALSSEADELLDRFLSLATAEGHVTGDFLNTFKRSLPAPMDSAAAAAASAAAATAAVAAAGFPYAAPPPAAGGGRGQRPKRRAESFSWGGVEGEGAGAPRPYG</sequence>
<evidence type="ECO:0000313" key="2">
    <source>
        <dbReference type="EMBL" id="EPY24478.1"/>
    </source>
</evidence>
<dbReference type="Gene3D" id="2.130.10.10">
    <property type="entry name" value="YVTN repeat-like/Quinoprotein amine dehydrogenase"/>
    <property type="match status" value="1"/>
</dbReference>
<evidence type="ECO:0000256" key="1">
    <source>
        <dbReference type="SAM" id="MobiDB-lite"/>
    </source>
</evidence>
<dbReference type="SUPFAM" id="SSF50998">
    <property type="entry name" value="Quinoprotein alcohol dehydrogenase-like"/>
    <property type="match status" value="1"/>
</dbReference>
<dbReference type="InterPro" id="IPR011047">
    <property type="entry name" value="Quinoprotein_ADH-like_sf"/>
</dbReference>
<protein>
    <recommendedName>
        <fullName evidence="4">Guanine nucleotide-binding protein subunit beta-like protein</fullName>
    </recommendedName>
</protein>
<gene>
    <name evidence="2" type="ORF">STCU_07160</name>
</gene>
<organism evidence="2 3">
    <name type="scientific">Strigomonas culicis</name>
    <dbReference type="NCBI Taxonomy" id="28005"/>
    <lineage>
        <taxon>Eukaryota</taxon>
        <taxon>Discoba</taxon>
        <taxon>Euglenozoa</taxon>
        <taxon>Kinetoplastea</taxon>
        <taxon>Metakinetoplastina</taxon>
        <taxon>Trypanosomatida</taxon>
        <taxon>Trypanosomatidae</taxon>
        <taxon>Strigomonadinae</taxon>
        <taxon>Strigomonas</taxon>
    </lineage>
</organism>
<reference evidence="2 3" key="1">
    <citation type="journal article" date="2013" name="PLoS ONE">
        <title>Predicting the Proteins of Angomonas deanei, Strigomonas culicis and Their Respective Endosymbionts Reveals New Aspects of the Trypanosomatidae Family.</title>
        <authorList>
            <person name="Motta M.C."/>
            <person name="Martins A.C."/>
            <person name="de Souza S.S."/>
            <person name="Catta-Preta C.M."/>
            <person name="Silva R."/>
            <person name="Klein C.C."/>
            <person name="de Almeida L.G."/>
            <person name="de Lima Cunha O."/>
            <person name="Ciapina L.P."/>
            <person name="Brocchi M."/>
            <person name="Colabardini A.C."/>
            <person name="de Araujo Lima B."/>
            <person name="Machado C.R."/>
            <person name="de Almeida Soares C.M."/>
            <person name="Probst C.M."/>
            <person name="de Menezes C.B."/>
            <person name="Thompson C.E."/>
            <person name="Bartholomeu D.C."/>
            <person name="Gradia D.F."/>
            <person name="Pavoni D.P."/>
            <person name="Grisard E.C."/>
            <person name="Fantinatti-Garboggini F."/>
            <person name="Marchini F.K."/>
            <person name="Rodrigues-Luiz G.F."/>
            <person name="Wagner G."/>
            <person name="Goldman G.H."/>
            <person name="Fietto J.L."/>
            <person name="Elias M.C."/>
            <person name="Goldman M.H."/>
            <person name="Sagot M.F."/>
            <person name="Pereira M."/>
            <person name="Stoco P.H."/>
            <person name="de Mendonca-Neto R.P."/>
            <person name="Teixeira S.M."/>
            <person name="Maciel T.E."/>
            <person name="de Oliveira Mendes T.A."/>
            <person name="Urmenyi T.P."/>
            <person name="de Souza W."/>
            <person name="Schenkman S."/>
            <person name="de Vasconcelos A.T."/>
        </authorList>
    </citation>
    <scope>NUCLEOTIDE SEQUENCE [LARGE SCALE GENOMIC DNA]</scope>
</reference>
<evidence type="ECO:0008006" key="4">
    <source>
        <dbReference type="Google" id="ProtNLM"/>
    </source>
</evidence>
<keyword evidence="3" id="KW-1185">Reference proteome</keyword>
<name>S9U6B8_9TRYP</name>
<proteinExistence type="predicted"/>
<comment type="caution">
    <text evidence="2">The sequence shown here is derived from an EMBL/GenBank/DDBJ whole genome shotgun (WGS) entry which is preliminary data.</text>
</comment>
<accession>S9U6B8</accession>